<keyword evidence="5" id="KW-1185">Reference proteome</keyword>
<proteinExistence type="predicted"/>
<dbReference type="Proteomes" id="UP000694620">
    <property type="component" value="Chromosome 2"/>
</dbReference>
<dbReference type="GeneTree" id="ENSGT00940000163289"/>
<dbReference type="Ensembl" id="ENSECRT00000011269.1">
    <property type="protein sequence ID" value="ENSECRP00000011088.1"/>
    <property type="gene ID" value="ENSECRG00000007361.1"/>
</dbReference>
<protein>
    <submittedName>
        <fullName evidence="4">5'-nucleotidase, cytosolic IIb</fullName>
    </submittedName>
</protein>
<keyword evidence="1" id="KW-0479">Metal-binding</keyword>
<dbReference type="SUPFAM" id="SSF56784">
    <property type="entry name" value="HAD-like"/>
    <property type="match status" value="1"/>
</dbReference>
<reference evidence="4" key="3">
    <citation type="submission" date="2025-09" db="UniProtKB">
        <authorList>
            <consortium name="Ensembl"/>
        </authorList>
    </citation>
    <scope>IDENTIFICATION</scope>
</reference>
<keyword evidence="3" id="KW-0460">Magnesium</keyword>
<evidence type="ECO:0000256" key="2">
    <source>
        <dbReference type="ARBA" id="ARBA00022801"/>
    </source>
</evidence>
<sequence>MTTSWSDRLQNYADLPANMDRLAMKKYRREAYHRVFVNRSLAMEKIKCFGFDMDYTLADESHTLNSEEPWENQNSNWTTILEMFSPSTEKLQMEKFTVSDSSISFRESKKFWEQCLKPAEKILERGKTGRLVDPSCLRFSD</sequence>
<evidence type="ECO:0000256" key="1">
    <source>
        <dbReference type="ARBA" id="ARBA00022723"/>
    </source>
</evidence>
<name>A0A8C4S426_ERPCA</name>
<accession>A0A8C4S426</accession>
<evidence type="ECO:0000313" key="4">
    <source>
        <dbReference type="Ensembl" id="ENSECRP00000011088.1"/>
    </source>
</evidence>
<reference evidence="4" key="2">
    <citation type="submission" date="2025-08" db="UniProtKB">
        <authorList>
            <consortium name="Ensembl"/>
        </authorList>
    </citation>
    <scope>IDENTIFICATION</scope>
</reference>
<dbReference type="AlphaFoldDB" id="A0A8C4S426"/>
<keyword evidence="2" id="KW-0378">Hydrolase</keyword>
<reference evidence="4" key="1">
    <citation type="submission" date="2021-06" db="EMBL/GenBank/DDBJ databases">
        <authorList>
            <consortium name="Wellcome Sanger Institute Data Sharing"/>
        </authorList>
    </citation>
    <scope>NUCLEOTIDE SEQUENCE [LARGE SCALE GENOMIC DNA]</scope>
</reference>
<evidence type="ECO:0000313" key="5">
    <source>
        <dbReference type="Proteomes" id="UP000694620"/>
    </source>
</evidence>
<dbReference type="GO" id="GO:0046872">
    <property type="term" value="F:metal ion binding"/>
    <property type="evidence" value="ECO:0007669"/>
    <property type="project" value="UniProtKB-KW"/>
</dbReference>
<gene>
    <name evidence="4" type="primary">LOC114647247</name>
</gene>
<dbReference type="Pfam" id="PF05761">
    <property type="entry name" value="5_nucleotid"/>
    <property type="match status" value="1"/>
</dbReference>
<organism evidence="4 5">
    <name type="scientific">Erpetoichthys calabaricus</name>
    <name type="common">Rope fish</name>
    <name type="synonym">Calamoichthys calabaricus</name>
    <dbReference type="NCBI Taxonomy" id="27687"/>
    <lineage>
        <taxon>Eukaryota</taxon>
        <taxon>Metazoa</taxon>
        <taxon>Chordata</taxon>
        <taxon>Craniata</taxon>
        <taxon>Vertebrata</taxon>
        <taxon>Euteleostomi</taxon>
        <taxon>Actinopterygii</taxon>
        <taxon>Polypteriformes</taxon>
        <taxon>Polypteridae</taxon>
        <taxon>Erpetoichthys</taxon>
    </lineage>
</organism>
<dbReference type="GO" id="GO:0016787">
    <property type="term" value="F:hydrolase activity"/>
    <property type="evidence" value="ECO:0007669"/>
    <property type="project" value="UniProtKB-KW"/>
</dbReference>
<dbReference type="InterPro" id="IPR036412">
    <property type="entry name" value="HAD-like_sf"/>
</dbReference>
<dbReference type="InterPro" id="IPR008380">
    <property type="entry name" value="HAD-SF_hydro_IG_5-nucl"/>
</dbReference>
<evidence type="ECO:0000256" key="3">
    <source>
        <dbReference type="ARBA" id="ARBA00022842"/>
    </source>
</evidence>